<dbReference type="Proteomes" id="UP001060085">
    <property type="component" value="Linkage Group LG08"/>
</dbReference>
<name>A0ACB9ZJD0_CATRO</name>
<sequence length="1300" mass="145027">MFPVHQFDFYPHQRNQMQSPPYRYPSFEAIPPQMRPDPDRLYHLPCGSSYGYAYPSQCHGCCGHNHFPGYYGPSSPYAQPPSPYAQPPSPYYHGNYPVAPGVYPIPYIPPGQQTVELPRYEYDKDMHGYHHCCGCSNHPCNRKAGKTVKIEEEGPDLPEKVDESLVPVNSGNYPNPLIWFSPNNIKNKEDNRSKELQYEKQDDGSNLVKSNYPHPILWFPPNYIMNKEDNKSNEQQYEKEGESSSSAKTNNQYPLLWLPPTGIMNKQLNEPHSAKKGGYSNGIKTHEKSEPSDHQRNFVNGWFPFVMNNAGPSKNLSQGQQQQKQQGDDKPGFPCPVFWIPYKPDEMESKDDKKASIVQESAHTEPPRCKVYPVMAPETEENNKREVNDENISPKGPKLMEKNNIQKTIPVKQAELEGEKRDKVKTKTSGMPLNGSEARKSSEDGDKRKSPSPPKSSKLPPVCLRVDPLPRKKKDNGSSRSPSPPGDKVKSQIVSAENVKPATSEDAKGISQQEIPSIKALPERAKSNEQQKSKTKTIPVSDGTGNQILSWDPLSTSSQEGATESHTNLRSRDAVDDPAATDKCKRDAGAKAEEKSIDFSSQTDENVEKCKPEETPANNLKELKRFQSEAEAALVIQSAYRGYEVRRLEPLKKLKLVMEVRKKVAELKSSIQAFESSPHIQDVDKWKTMIGETIMSLLLKLDTIQGMHPSIRDIRKAVARELVDLQEMVDHLTQKKTETLSEQVSTILPAENTDKGDNLCIKDDKAEEKRAGENSQSDPDLLKESHQEVACHEESSPSIHEVTNSGNSEIPEVLKDEGDNPRESISEVTDIEAELQNADPGEDAVAHSRNPDVPLLVIGEGENPREATAEPISTDMDLQSSVVLPQVNDQTINPAVGETCSLSTNEVSKLKQLEELLKGEFDEYTRMQDNLIGKEIAPEDEVLENEMPIGAIDENTDIQDKDAVEDKLLEEDYSESKEMAELWRGILDDNDNKSKKHLCIEVEEDKGETAAMTVDVNAETEPSQETTTLSEVNESLGFAEDEENNIDLLEMMVHGSKDAFQVPEEETCVVSPAAEVSDCANPEVNEDFAAAENEIPIVTNTVETCKEEDRLTVDKNSPCKDGSPEGNFLEEMSKLCDLGHEEKQLNDNPEQKTSVEAAAGITATFAETRESGALETQLADHHRAPMEAIKTEEEQELLPPSSPTGSQISQQSDDAFSEGGGDKKLIEENMRLRETMQKLIEAGQQQLNAISKLSTRVKELEKRMAKKNKLKMKRKNGSSCLKVSNDPLKKEKQLDHGLAM</sequence>
<gene>
    <name evidence="1" type="ORF">M9H77_33179</name>
</gene>
<keyword evidence="2" id="KW-1185">Reference proteome</keyword>
<evidence type="ECO:0000313" key="2">
    <source>
        <dbReference type="Proteomes" id="UP001060085"/>
    </source>
</evidence>
<organism evidence="1 2">
    <name type="scientific">Catharanthus roseus</name>
    <name type="common">Madagascar periwinkle</name>
    <name type="synonym">Vinca rosea</name>
    <dbReference type="NCBI Taxonomy" id="4058"/>
    <lineage>
        <taxon>Eukaryota</taxon>
        <taxon>Viridiplantae</taxon>
        <taxon>Streptophyta</taxon>
        <taxon>Embryophyta</taxon>
        <taxon>Tracheophyta</taxon>
        <taxon>Spermatophyta</taxon>
        <taxon>Magnoliopsida</taxon>
        <taxon>eudicotyledons</taxon>
        <taxon>Gunneridae</taxon>
        <taxon>Pentapetalae</taxon>
        <taxon>asterids</taxon>
        <taxon>lamiids</taxon>
        <taxon>Gentianales</taxon>
        <taxon>Apocynaceae</taxon>
        <taxon>Rauvolfioideae</taxon>
        <taxon>Vinceae</taxon>
        <taxon>Catharanthinae</taxon>
        <taxon>Catharanthus</taxon>
    </lineage>
</organism>
<protein>
    <submittedName>
        <fullName evidence="1">Uncharacterized protein</fullName>
    </submittedName>
</protein>
<evidence type="ECO:0000313" key="1">
    <source>
        <dbReference type="EMBL" id="KAI5647174.1"/>
    </source>
</evidence>
<accession>A0ACB9ZJD0</accession>
<dbReference type="EMBL" id="CM044708">
    <property type="protein sequence ID" value="KAI5647174.1"/>
    <property type="molecule type" value="Genomic_DNA"/>
</dbReference>
<comment type="caution">
    <text evidence="1">The sequence shown here is derived from an EMBL/GenBank/DDBJ whole genome shotgun (WGS) entry which is preliminary data.</text>
</comment>
<proteinExistence type="predicted"/>
<reference evidence="2" key="1">
    <citation type="journal article" date="2023" name="Nat. Plants">
        <title>Single-cell RNA sequencing provides a high-resolution roadmap for understanding the multicellular compartmentation of specialized metabolism.</title>
        <authorList>
            <person name="Sun S."/>
            <person name="Shen X."/>
            <person name="Li Y."/>
            <person name="Li Y."/>
            <person name="Wang S."/>
            <person name="Li R."/>
            <person name="Zhang H."/>
            <person name="Shen G."/>
            <person name="Guo B."/>
            <person name="Wei J."/>
            <person name="Xu J."/>
            <person name="St-Pierre B."/>
            <person name="Chen S."/>
            <person name="Sun C."/>
        </authorList>
    </citation>
    <scope>NUCLEOTIDE SEQUENCE [LARGE SCALE GENOMIC DNA]</scope>
</reference>